<dbReference type="Proteomes" id="UP000281431">
    <property type="component" value="Unassembled WGS sequence"/>
</dbReference>
<comment type="catalytic activity">
    <reaction evidence="1">
        <text>Hydrolysis of terminal non-reducing N-acetyl-D-hexosamine residues in N-acetyl-beta-D-hexosaminides.</text>
        <dbReference type="EC" id="3.2.1.52"/>
    </reaction>
</comment>
<proteinExistence type="inferred from homology"/>
<dbReference type="Gene3D" id="3.20.20.300">
    <property type="entry name" value="Glycoside hydrolase, family 3, N-terminal domain"/>
    <property type="match status" value="1"/>
</dbReference>
<name>A0A3N6PNH6_NATCH</name>
<evidence type="ECO:0000259" key="7">
    <source>
        <dbReference type="Pfam" id="PF01915"/>
    </source>
</evidence>
<dbReference type="SUPFAM" id="SSF51445">
    <property type="entry name" value="(Trans)glycosidases"/>
    <property type="match status" value="1"/>
</dbReference>
<protein>
    <recommendedName>
        <fullName evidence="3">beta-N-acetylhexosaminidase</fullName>
        <ecNumber evidence="3">3.2.1.52</ecNumber>
    </recommendedName>
</protein>
<dbReference type="SUPFAM" id="SSF52279">
    <property type="entry name" value="Beta-D-glucan exohydrolase, C-terminal domain"/>
    <property type="match status" value="1"/>
</dbReference>
<keyword evidence="9" id="KW-1185">Reference proteome</keyword>
<dbReference type="InterPro" id="IPR036962">
    <property type="entry name" value="Glyco_hydro_3_N_sf"/>
</dbReference>
<dbReference type="InterPro" id="IPR050226">
    <property type="entry name" value="NagZ_Beta-hexosaminidase"/>
</dbReference>
<dbReference type="EC" id="3.2.1.52" evidence="3"/>
<evidence type="ECO:0000313" key="9">
    <source>
        <dbReference type="Proteomes" id="UP000281431"/>
    </source>
</evidence>
<dbReference type="Gene3D" id="3.40.50.1700">
    <property type="entry name" value="Glycoside hydrolase family 3 C-terminal domain"/>
    <property type="match status" value="1"/>
</dbReference>
<evidence type="ECO:0000259" key="6">
    <source>
        <dbReference type="Pfam" id="PF00933"/>
    </source>
</evidence>
<dbReference type="PROSITE" id="PS51318">
    <property type="entry name" value="TAT"/>
    <property type="match status" value="1"/>
</dbReference>
<accession>A0A3N6PNH6</accession>
<keyword evidence="5" id="KW-0326">Glycosidase</keyword>
<comment type="similarity">
    <text evidence="2">Belongs to the glycosyl hydrolase 3 family.</text>
</comment>
<evidence type="ECO:0000256" key="1">
    <source>
        <dbReference type="ARBA" id="ARBA00001231"/>
    </source>
</evidence>
<comment type="caution">
    <text evidence="8">The sequence shown here is derived from an EMBL/GenBank/DDBJ whole genome shotgun (WGS) entry which is preliminary data.</text>
</comment>
<evidence type="ECO:0000256" key="2">
    <source>
        <dbReference type="ARBA" id="ARBA00005336"/>
    </source>
</evidence>
<dbReference type="InterPro" id="IPR036881">
    <property type="entry name" value="Glyco_hydro_3_C_sf"/>
</dbReference>
<evidence type="ECO:0000256" key="4">
    <source>
        <dbReference type="ARBA" id="ARBA00022801"/>
    </source>
</evidence>
<dbReference type="GO" id="GO:0009254">
    <property type="term" value="P:peptidoglycan turnover"/>
    <property type="evidence" value="ECO:0007669"/>
    <property type="project" value="TreeGrafter"/>
</dbReference>
<dbReference type="PANTHER" id="PTHR30480">
    <property type="entry name" value="BETA-HEXOSAMINIDASE-RELATED"/>
    <property type="match status" value="1"/>
</dbReference>
<dbReference type="GO" id="GO:0005975">
    <property type="term" value="P:carbohydrate metabolic process"/>
    <property type="evidence" value="ECO:0007669"/>
    <property type="project" value="InterPro"/>
</dbReference>
<evidence type="ECO:0000313" key="8">
    <source>
        <dbReference type="EMBL" id="RQH03280.1"/>
    </source>
</evidence>
<dbReference type="InterPro" id="IPR002772">
    <property type="entry name" value="Glyco_hydro_3_C"/>
</dbReference>
<keyword evidence="4 8" id="KW-0378">Hydrolase</keyword>
<dbReference type="EMBL" id="REFZ01000001">
    <property type="protein sequence ID" value="RQH03280.1"/>
    <property type="molecule type" value="Genomic_DNA"/>
</dbReference>
<feature type="domain" description="Glycoside hydrolase family 3 N-terminal" evidence="6">
    <location>
        <begin position="51"/>
        <end position="376"/>
    </location>
</feature>
<dbReference type="AlphaFoldDB" id="A0A3N6PNH6"/>
<evidence type="ECO:0000256" key="5">
    <source>
        <dbReference type="ARBA" id="ARBA00023295"/>
    </source>
</evidence>
<dbReference type="PROSITE" id="PS00775">
    <property type="entry name" value="GLYCOSYL_HYDROL_F3"/>
    <property type="match status" value="1"/>
</dbReference>
<organism evidence="8 9">
    <name type="scientific">Natrarchaeobius chitinivorans</name>
    <dbReference type="NCBI Taxonomy" id="1679083"/>
    <lineage>
        <taxon>Archaea</taxon>
        <taxon>Methanobacteriati</taxon>
        <taxon>Methanobacteriota</taxon>
        <taxon>Stenosarchaea group</taxon>
        <taxon>Halobacteria</taxon>
        <taxon>Halobacteriales</taxon>
        <taxon>Natrialbaceae</taxon>
        <taxon>Natrarchaeobius</taxon>
    </lineage>
</organism>
<dbReference type="InterPro" id="IPR006311">
    <property type="entry name" value="TAT_signal"/>
</dbReference>
<dbReference type="InterPro" id="IPR001764">
    <property type="entry name" value="Glyco_hydro_3_N"/>
</dbReference>
<dbReference type="GO" id="GO:0004563">
    <property type="term" value="F:beta-N-acetylhexosaminidase activity"/>
    <property type="evidence" value="ECO:0007669"/>
    <property type="project" value="UniProtKB-EC"/>
</dbReference>
<dbReference type="InterPro" id="IPR017853">
    <property type="entry name" value="GH"/>
</dbReference>
<feature type="domain" description="Glycoside hydrolase family 3 C-terminal" evidence="7">
    <location>
        <begin position="415"/>
        <end position="573"/>
    </location>
</feature>
<dbReference type="OrthoDB" id="30657at2157"/>
<dbReference type="PANTHER" id="PTHR30480:SF13">
    <property type="entry name" value="BETA-HEXOSAMINIDASE"/>
    <property type="match status" value="1"/>
</dbReference>
<gene>
    <name evidence="8" type="ORF">EA472_01475</name>
</gene>
<reference evidence="8 9" key="1">
    <citation type="submission" date="2018-10" db="EMBL/GenBank/DDBJ databases">
        <title>Natrarchaeobius chitinivorans gen. nov., sp. nov., and Natrarchaeobius haloalkaliphilus sp. nov., alkaliphilic, chitin-utilizing haloarchaea from hypersaline alkaline lakes.</title>
        <authorList>
            <person name="Sorokin D.Y."/>
            <person name="Elcheninov A.G."/>
            <person name="Kostrikina N.A."/>
            <person name="Bale N.J."/>
            <person name="Sinninghe Damste J.S."/>
            <person name="Khijniak T.V."/>
            <person name="Kublanov I.V."/>
            <person name="Toshchakov S.V."/>
        </authorList>
    </citation>
    <scope>NUCLEOTIDE SEQUENCE [LARGE SCALE GENOMIC DNA]</scope>
    <source>
        <strain evidence="8 9">AArcht7</strain>
    </source>
</reference>
<dbReference type="InterPro" id="IPR019800">
    <property type="entry name" value="Glyco_hydro_3_AS"/>
</dbReference>
<sequence length="583" mass="61691">MADRTHPTRRRVIEGLAATGIAASVSGVAAGSTDGASPSGAIDGYLEQLSIEEKIGQLVMVTTRGLTDPHELPPQETKTAIQNLNVGSAIIYNQTSPAYAAAYNNVLQEWAMEADPEIPLLISADFEYGSEHNIDVGGTTHPRKMGLAASGSTDNAATSAEITAEEIRSMGFTWNFDPGADVNTNPANPVIGIRSYGSEPETVAEFTEAQVEAYQDNDVLATPKHFPGHGDTDHDSHYDLPIVTYDEATLRDVHLPPFQAAIDAGAGAIMTAHVIVEAIDDQRPATLSPAVLTGLLRDEMGFDGIVVTDAMSMDAIEDHWGTSDGARMAIEAGADVIMATGTWEDQVDTYDALYQAYSDGELTEERIDESVRRVLEAKFEYGVMDDYLVDPEDAIATVGQRSHRETAADLARDGITLIYNDGVLPLDPSPNETILVAGVEDLVTIREAVESETDATTLQLAASSHDPTPTEADNAAALAADADVAIVQTYSQATIPDGQLAVLESVANTGTPVVGLSTGLPYDVGSYPNAVDAAIASYAIERWQSRNATALEAAVSVLFGAQPGGQLPVPIGDQYDVGHGETY</sequence>
<dbReference type="Pfam" id="PF00933">
    <property type="entry name" value="Glyco_hydro_3"/>
    <property type="match status" value="1"/>
</dbReference>
<dbReference type="Pfam" id="PF01915">
    <property type="entry name" value="Glyco_hydro_3_C"/>
    <property type="match status" value="1"/>
</dbReference>
<evidence type="ECO:0000256" key="3">
    <source>
        <dbReference type="ARBA" id="ARBA00012663"/>
    </source>
</evidence>